<dbReference type="Proteomes" id="UP001158576">
    <property type="component" value="Chromosome PAR"/>
</dbReference>
<keyword evidence="3" id="KW-0679">Respiratory chain</keyword>
<evidence type="ECO:0000256" key="2">
    <source>
        <dbReference type="ARBA" id="ARBA00040285"/>
    </source>
</evidence>
<proteinExistence type="inferred from homology"/>
<dbReference type="Pfam" id="PF05071">
    <property type="entry name" value="NDUFA12"/>
    <property type="match status" value="1"/>
</dbReference>
<keyword evidence="3" id="KW-0249">Electron transport</keyword>
<keyword evidence="3" id="KW-0496">Mitochondrion</keyword>
<keyword evidence="3" id="KW-0813">Transport</keyword>
<evidence type="ECO:0000256" key="3">
    <source>
        <dbReference type="RuleBase" id="RU363103"/>
    </source>
</evidence>
<sequence>MNTSRALRGIWKEHMKPIKRHIEGFKQAKAKHNTWLPASIQGPLTRLTRDSYIRTGDLVGTDSRGNTYYMNNDYPIPRQRWVVFAEDTWEKRWDFDASDVPSEWHRWLAYMTDDPPTAYGVPPTPRKFITAYERNQTGTVDRYVPATTTRKKIESWDPEA</sequence>
<dbReference type="EMBL" id="OU015568">
    <property type="protein sequence ID" value="CAG5084516.1"/>
    <property type="molecule type" value="Genomic_DNA"/>
</dbReference>
<dbReference type="PANTHER" id="PTHR12910">
    <property type="entry name" value="NADH-UBIQUINONE OXIDOREDUCTASE SUBUNIT B17.2"/>
    <property type="match status" value="1"/>
</dbReference>
<reference evidence="4 5" key="1">
    <citation type="submission" date="2021-04" db="EMBL/GenBank/DDBJ databases">
        <authorList>
            <person name="Bliznina A."/>
        </authorList>
    </citation>
    <scope>NUCLEOTIDE SEQUENCE [LARGE SCALE GENOMIC DNA]</scope>
</reference>
<dbReference type="PANTHER" id="PTHR12910:SF2">
    <property type="entry name" value="NADH DEHYDROGENASE [UBIQUINONE] 1 ALPHA SUBCOMPLEX SUBUNIT 12"/>
    <property type="match status" value="1"/>
</dbReference>
<gene>
    <name evidence="4" type="ORF">OKIOD_LOCUS2218</name>
</gene>
<evidence type="ECO:0000256" key="1">
    <source>
        <dbReference type="ARBA" id="ARBA00007355"/>
    </source>
</evidence>
<keyword evidence="3" id="KW-0472">Membrane</keyword>
<comment type="subcellular location">
    <subcellularLocation>
        <location evidence="3">Mitochondrion inner membrane</location>
        <topology evidence="3">Peripheral membrane protein</topology>
        <orientation evidence="3">Matrix side</orientation>
    </subcellularLocation>
</comment>
<organism evidence="4 5">
    <name type="scientific">Oikopleura dioica</name>
    <name type="common">Tunicate</name>
    <dbReference type="NCBI Taxonomy" id="34765"/>
    <lineage>
        <taxon>Eukaryota</taxon>
        <taxon>Metazoa</taxon>
        <taxon>Chordata</taxon>
        <taxon>Tunicata</taxon>
        <taxon>Appendicularia</taxon>
        <taxon>Copelata</taxon>
        <taxon>Oikopleuridae</taxon>
        <taxon>Oikopleura</taxon>
    </lineage>
</organism>
<evidence type="ECO:0000313" key="4">
    <source>
        <dbReference type="EMBL" id="CAG5084516.1"/>
    </source>
</evidence>
<protein>
    <recommendedName>
        <fullName evidence="2 3">NADH dehydrogenase [ubiquinone] 1 alpha subcomplex subunit 12</fullName>
    </recommendedName>
</protein>
<name>A0ABN7RSM4_OIKDI</name>
<keyword evidence="5" id="KW-1185">Reference proteome</keyword>
<keyword evidence="3" id="KW-0999">Mitochondrion inner membrane</keyword>
<comment type="similarity">
    <text evidence="1 3">Belongs to the complex I NDUFA12 subunit family.</text>
</comment>
<comment type="function">
    <text evidence="3">Accessory subunit of the mitochondrial membrane respiratory chain NADH dehydrogenase (Complex I), that is believed not to be involved in catalysis. Complex I functions in the transfer of electrons from NADH to the respiratory chain. The immediate electron acceptor for the enzyme is believed to be ubiquinone.</text>
</comment>
<comment type="subunit">
    <text evidence="3">Complex I is composed of 45 different subunits.</text>
</comment>
<evidence type="ECO:0000313" key="5">
    <source>
        <dbReference type="Proteomes" id="UP001158576"/>
    </source>
</evidence>
<dbReference type="InterPro" id="IPR007763">
    <property type="entry name" value="NDUFA12"/>
</dbReference>
<accession>A0ABN7RSM4</accession>